<evidence type="ECO:0000313" key="4">
    <source>
        <dbReference type="EMBL" id="MFC5477128.1"/>
    </source>
</evidence>
<gene>
    <name evidence="4" type="ORF">ACFPQ5_02935</name>
</gene>
<feature type="compositionally biased region" description="Low complexity" evidence="1">
    <location>
        <begin position="35"/>
        <end position="49"/>
    </location>
</feature>
<proteinExistence type="predicted"/>
<keyword evidence="5" id="KW-1185">Reference proteome</keyword>
<dbReference type="InterPro" id="IPR012347">
    <property type="entry name" value="Ferritin-like"/>
</dbReference>
<name>A0ABW0MJE8_9BURK</name>
<evidence type="ECO:0000259" key="3">
    <source>
        <dbReference type="Pfam" id="PF03713"/>
    </source>
</evidence>
<dbReference type="InterPro" id="IPR005183">
    <property type="entry name" value="DUF305_CopM-like"/>
</dbReference>
<dbReference type="Proteomes" id="UP001596101">
    <property type="component" value="Unassembled WGS sequence"/>
</dbReference>
<dbReference type="RefSeq" id="WP_379751748.1">
    <property type="nucleotide sequence ID" value="NZ_JBHSMR010000004.1"/>
</dbReference>
<comment type="caution">
    <text evidence="4">The sequence shown here is derived from an EMBL/GenBank/DDBJ whole genome shotgun (WGS) entry which is preliminary data.</text>
</comment>
<dbReference type="PANTHER" id="PTHR36933">
    <property type="entry name" value="SLL0788 PROTEIN"/>
    <property type="match status" value="1"/>
</dbReference>
<keyword evidence="2" id="KW-0732">Signal</keyword>
<evidence type="ECO:0000313" key="5">
    <source>
        <dbReference type="Proteomes" id="UP001596101"/>
    </source>
</evidence>
<feature type="chain" id="PRO_5046910921" evidence="2">
    <location>
        <begin position="28"/>
        <end position="137"/>
    </location>
</feature>
<evidence type="ECO:0000256" key="2">
    <source>
        <dbReference type="SAM" id="SignalP"/>
    </source>
</evidence>
<feature type="signal peptide" evidence="2">
    <location>
        <begin position="1"/>
        <end position="27"/>
    </location>
</feature>
<protein>
    <submittedName>
        <fullName evidence="4">DUF305 domain-containing protein</fullName>
    </submittedName>
</protein>
<sequence>MKQSKLSTSLFSGVFAVLIGVSGSALAQTGEHAQHGTTTSGAAAGAQQHEMAGHEMMQTMQEMHQKMSAMQMTGDPDHNFAMMMRAHHQAGVDMANAEIKNGKDAQMVKAAKKVVADQTKDIKKLDQWMEKHKASGK</sequence>
<feature type="region of interest" description="Disordered" evidence="1">
    <location>
        <begin position="30"/>
        <end position="49"/>
    </location>
</feature>
<organism evidence="4 5">
    <name type="scientific">Massilia suwonensis</name>
    <dbReference type="NCBI Taxonomy" id="648895"/>
    <lineage>
        <taxon>Bacteria</taxon>
        <taxon>Pseudomonadati</taxon>
        <taxon>Pseudomonadota</taxon>
        <taxon>Betaproteobacteria</taxon>
        <taxon>Burkholderiales</taxon>
        <taxon>Oxalobacteraceae</taxon>
        <taxon>Telluria group</taxon>
        <taxon>Massilia</taxon>
    </lineage>
</organism>
<reference evidence="5" key="1">
    <citation type="journal article" date="2019" name="Int. J. Syst. Evol. Microbiol.">
        <title>The Global Catalogue of Microorganisms (GCM) 10K type strain sequencing project: providing services to taxonomists for standard genome sequencing and annotation.</title>
        <authorList>
            <consortium name="The Broad Institute Genomics Platform"/>
            <consortium name="The Broad Institute Genome Sequencing Center for Infectious Disease"/>
            <person name="Wu L."/>
            <person name="Ma J."/>
        </authorList>
    </citation>
    <scope>NUCLEOTIDE SEQUENCE [LARGE SCALE GENOMIC DNA]</scope>
    <source>
        <strain evidence="5">CCUG 43111</strain>
    </source>
</reference>
<accession>A0ABW0MJE8</accession>
<dbReference type="PANTHER" id="PTHR36933:SF1">
    <property type="entry name" value="SLL0788 PROTEIN"/>
    <property type="match status" value="1"/>
</dbReference>
<feature type="domain" description="DUF305" evidence="3">
    <location>
        <begin position="38"/>
        <end position="128"/>
    </location>
</feature>
<evidence type="ECO:0000256" key="1">
    <source>
        <dbReference type="SAM" id="MobiDB-lite"/>
    </source>
</evidence>
<dbReference type="Pfam" id="PF03713">
    <property type="entry name" value="DUF305"/>
    <property type="match status" value="1"/>
</dbReference>
<dbReference type="Gene3D" id="1.20.1260.10">
    <property type="match status" value="1"/>
</dbReference>
<dbReference type="EMBL" id="JBHSMR010000004">
    <property type="protein sequence ID" value="MFC5477128.1"/>
    <property type="molecule type" value="Genomic_DNA"/>
</dbReference>